<feature type="region of interest" description="Disordered" evidence="1">
    <location>
        <begin position="64"/>
        <end position="87"/>
    </location>
</feature>
<name>A0AAV6ICM7_9ERIC</name>
<comment type="caution">
    <text evidence="2">The sequence shown here is derived from an EMBL/GenBank/DDBJ whole genome shotgun (WGS) entry which is preliminary data.</text>
</comment>
<dbReference type="Proteomes" id="UP000823749">
    <property type="component" value="Chromosome 11"/>
</dbReference>
<gene>
    <name evidence="2" type="ORF">RHGRI_031165</name>
</gene>
<evidence type="ECO:0000313" key="2">
    <source>
        <dbReference type="EMBL" id="KAG5524419.1"/>
    </source>
</evidence>
<accession>A0AAV6ICM7</accession>
<protein>
    <submittedName>
        <fullName evidence="2">Uncharacterized protein</fullName>
    </submittedName>
</protein>
<evidence type="ECO:0000313" key="3">
    <source>
        <dbReference type="Proteomes" id="UP000823749"/>
    </source>
</evidence>
<dbReference type="EMBL" id="JACTNZ010000011">
    <property type="protein sequence ID" value="KAG5524419.1"/>
    <property type="molecule type" value="Genomic_DNA"/>
</dbReference>
<evidence type="ECO:0000256" key="1">
    <source>
        <dbReference type="SAM" id="MobiDB-lite"/>
    </source>
</evidence>
<organism evidence="2 3">
    <name type="scientific">Rhododendron griersonianum</name>
    <dbReference type="NCBI Taxonomy" id="479676"/>
    <lineage>
        <taxon>Eukaryota</taxon>
        <taxon>Viridiplantae</taxon>
        <taxon>Streptophyta</taxon>
        <taxon>Embryophyta</taxon>
        <taxon>Tracheophyta</taxon>
        <taxon>Spermatophyta</taxon>
        <taxon>Magnoliopsida</taxon>
        <taxon>eudicotyledons</taxon>
        <taxon>Gunneridae</taxon>
        <taxon>Pentapetalae</taxon>
        <taxon>asterids</taxon>
        <taxon>Ericales</taxon>
        <taxon>Ericaceae</taxon>
        <taxon>Ericoideae</taxon>
        <taxon>Rhodoreae</taxon>
        <taxon>Rhododendron</taxon>
    </lineage>
</organism>
<keyword evidence="3" id="KW-1185">Reference proteome</keyword>
<reference evidence="2" key="1">
    <citation type="submission" date="2020-08" db="EMBL/GenBank/DDBJ databases">
        <title>Plant Genome Project.</title>
        <authorList>
            <person name="Zhang R.-G."/>
        </authorList>
    </citation>
    <scope>NUCLEOTIDE SEQUENCE</scope>
    <source>
        <strain evidence="2">WSP0</strain>
        <tissue evidence="2">Leaf</tissue>
    </source>
</reference>
<proteinExistence type="predicted"/>
<dbReference type="AlphaFoldDB" id="A0AAV6ICM7"/>
<sequence length="109" mass="11844">MGGFGWNKSSVPVTAAELVEAAVAGEDEEADIDVAEDREFAGFLHETAASLRLWKRPEKLPITKTLTSSGRGSKRESATGMKRRRDAQFRGYVGEDKRLGLSCAVRSDG</sequence>